<accession>A0A0D0D4V5</accession>
<dbReference type="EMBL" id="KN831562">
    <property type="protein sequence ID" value="KIK71855.1"/>
    <property type="molecule type" value="Genomic_DNA"/>
</dbReference>
<gene>
    <name evidence="1" type="ORF">PAXRUDRAFT_22732</name>
</gene>
<dbReference type="Proteomes" id="UP000054538">
    <property type="component" value="Unassembled WGS sequence"/>
</dbReference>
<keyword evidence="2" id="KW-1185">Reference proteome</keyword>
<protein>
    <submittedName>
        <fullName evidence="1">Unplaced genomic scaffold scaffold_6740, whole genome shotgun sequence</fullName>
    </submittedName>
</protein>
<proteinExistence type="predicted"/>
<evidence type="ECO:0000313" key="1">
    <source>
        <dbReference type="EMBL" id="KIK71855.1"/>
    </source>
</evidence>
<reference evidence="2" key="2">
    <citation type="submission" date="2015-01" db="EMBL/GenBank/DDBJ databases">
        <title>Evolutionary Origins and Diversification of the Mycorrhizal Mutualists.</title>
        <authorList>
            <consortium name="DOE Joint Genome Institute"/>
            <consortium name="Mycorrhizal Genomics Consortium"/>
            <person name="Kohler A."/>
            <person name="Kuo A."/>
            <person name="Nagy L.G."/>
            <person name="Floudas D."/>
            <person name="Copeland A."/>
            <person name="Barry K.W."/>
            <person name="Cichocki N."/>
            <person name="Veneault-Fourrey C."/>
            <person name="LaButti K."/>
            <person name="Lindquist E.A."/>
            <person name="Lipzen A."/>
            <person name="Lundell T."/>
            <person name="Morin E."/>
            <person name="Murat C."/>
            <person name="Riley R."/>
            <person name="Ohm R."/>
            <person name="Sun H."/>
            <person name="Tunlid A."/>
            <person name="Henrissat B."/>
            <person name="Grigoriev I.V."/>
            <person name="Hibbett D.S."/>
            <person name="Martin F."/>
        </authorList>
    </citation>
    <scope>NUCLEOTIDE SEQUENCE [LARGE SCALE GENOMIC DNA]</scope>
    <source>
        <strain evidence="2">Ve08.2h10</strain>
    </source>
</reference>
<dbReference type="OrthoDB" id="2662182at2759"/>
<dbReference type="AlphaFoldDB" id="A0A0D0D4V5"/>
<dbReference type="InParanoid" id="A0A0D0D4V5"/>
<evidence type="ECO:0000313" key="2">
    <source>
        <dbReference type="Proteomes" id="UP000054538"/>
    </source>
</evidence>
<name>A0A0D0D4V5_9AGAM</name>
<reference evidence="1 2" key="1">
    <citation type="submission" date="2014-04" db="EMBL/GenBank/DDBJ databases">
        <authorList>
            <consortium name="DOE Joint Genome Institute"/>
            <person name="Kuo A."/>
            <person name="Kohler A."/>
            <person name="Jargeat P."/>
            <person name="Nagy L.G."/>
            <person name="Floudas D."/>
            <person name="Copeland A."/>
            <person name="Barry K.W."/>
            <person name="Cichocki N."/>
            <person name="Veneault-Fourrey C."/>
            <person name="LaButti K."/>
            <person name="Lindquist E.A."/>
            <person name="Lipzen A."/>
            <person name="Lundell T."/>
            <person name="Morin E."/>
            <person name="Murat C."/>
            <person name="Sun H."/>
            <person name="Tunlid A."/>
            <person name="Henrissat B."/>
            <person name="Grigoriev I.V."/>
            <person name="Hibbett D.S."/>
            <person name="Martin F."/>
            <person name="Nordberg H.P."/>
            <person name="Cantor M.N."/>
            <person name="Hua S.X."/>
        </authorList>
    </citation>
    <scope>NUCLEOTIDE SEQUENCE [LARGE SCALE GENOMIC DNA]</scope>
    <source>
        <strain evidence="1 2">Ve08.2h10</strain>
    </source>
</reference>
<organism evidence="1 2">
    <name type="scientific">Paxillus rubicundulus Ve08.2h10</name>
    <dbReference type="NCBI Taxonomy" id="930991"/>
    <lineage>
        <taxon>Eukaryota</taxon>
        <taxon>Fungi</taxon>
        <taxon>Dikarya</taxon>
        <taxon>Basidiomycota</taxon>
        <taxon>Agaricomycotina</taxon>
        <taxon>Agaricomycetes</taxon>
        <taxon>Agaricomycetidae</taxon>
        <taxon>Boletales</taxon>
        <taxon>Paxilineae</taxon>
        <taxon>Paxillaceae</taxon>
        <taxon>Paxillus</taxon>
    </lineage>
</organism>
<dbReference type="STRING" id="930991.A0A0D0D4V5"/>
<dbReference type="HOGENOM" id="CLU_2498537_0_0_1"/>
<sequence>MKVTHNQPAQTILLLQDAYIDMIISKFNFSNLCPVSIPMDLDIQLSATPQTPLKVTCITRPDIAFTVSTVAQYSSKPGLVRWEAMK</sequence>